<gene>
    <name evidence="1" type="ORF">SAMN05216251_101249</name>
</gene>
<dbReference type="STRING" id="380248.SAMN05216251_101249"/>
<evidence type="ECO:0000313" key="2">
    <source>
        <dbReference type="Proteomes" id="UP000199323"/>
    </source>
</evidence>
<dbReference type="OrthoDB" id="3231229at2"/>
<sequence>MSDSATPARPGRATRIGVTGHRVIPAAAYRHVHAGLTAVLRPRGSAGPVEAFSSLATGADQLFAAIALDSGADLTVVTPAADYETTFGPAERDCFRHLLARARRHIALDYERVSGEAYFAAGAYIADRCDLMVAVWDGLPARGHGGTAEIVDYTRALGKPVSVIWKTGVARD</sequence>
<dbReference type="RefSeq" id="WP_093711403.1">
    <property type="nucleotide sequence ID" value="NZ_FONG01000001.1"/>
</dbReference>
<dbReference type="AlphaFoldDB" id="A0A1I1XDI8"/>
<keyword evidence="2" id="KW-1185">Reference proteome</keyword>
<name>A0A1I1XDI8_9ACTN</name>
<dbReference type="Gene3D" id="3.40.50.450">
    <property type="match status" value="1"/>
</dbReference>
<proteinExistence type="predicted"/>
<reference evidence="1 2" key="1">
    <citation type="submission" date="2016-10" db="EMBL/GenBank/DDBJ databases">
        <authorList>
            <person name="de Groot N.N."/>
        </authorList>
    </citation>
    <scope>NUCLEOTIDE SEQUENCE [LARGE SCALE GENOMIC DNA]</scope>
    <source>
        <strain evidence="1 2">CGMCC 4.3510</strain>
    </source>
</reference>
<dbReference type="Proteomes" id="UP000199323">
    <property type="component" value="Unassembled WGS sequence"/>
</dbReference>
<protein>
    <submittedName>
        <fullName evidence="1">Uncharacterized protein</fullName>
    </submittedName>
</protein>
<dbReference type="SUPFAM" id="SSF102405">
    <property type="entry name" value="MCP/YpsA-like"/>
    <property type="match status" value="1"/>
</dbReference>
<accession>A0A1I1XDI8</accession>
<evidence type="ECO:0000313" key="1">
    <source>
        <dbReference type="EMBL" id="SFE03803.1"/>
    </source>
</evidence>
<organism evidence="1 2">
    <name type="scientific">Actinacidiphila alni</name>
    <dbReference type="NCBI Taxonomy" id="380248"/>
    <lineage>
        <taxon>Bacteria</taxon>
        <taxon>Bacillati</taxon>
        <taxon>Actinomycetota</taxon>
        <taxon>Actinomycetes</taxon>
        <taxon>Kitasatosporales</taxon>
        <taxon>Streptomycetaceae</taxon>
        <taxon>Actinacidiphila</taxon>
    </lineage>
</organism>
<dbReference type="EMBL" id="FONG01000001">
    <property type="protein sequence ID" value="SFE03803.1"/>
    <property type="molecule type" value="Genomic_DNA"/>
</dbReference>